<dbReference type="AlphaFoldDB" id="A0A0G9MPX6"/>
<dbReference type="Pfam" id="PF13432">
    <property type="entry name" value="TPR_16"/>
    <property type="match status" value="1"/>
</dbReference>
<protein>
    <submittedName>
        <fullName evidence="1">Uncharacterized protein</fullName>
    </submittedName>
</protein>
<gene>
    <name evidence="1" type="ORF">AAW01_07085</name>
</gene>
<organism evidence="1 2">
    <name type="scientific">Aurantiacibacter gangjinensis</name>
    <dbReference type="NCBI Taxonomy" id="502682"/>
    <lineage>
        <taxon>Bacteria</taxon>
        <taxon>Pseudomonadati</taxon>
        <taxon>Pseudomonadota</taxon>
        <taxon>Alphaproteobacteria</taxon>
        <taxon>Sphingomonadales</taxon>
        <taxon>Erythrobacteraceae</taxon>
        <taxon>Aurantiacibacter</taxon>
    </lineage>
</organism>
<dbReference type="OrthoDB" id="7487699at2"/>
<dbReference type="SUPFAM" id="SSF48452">
    <property type="entry name" value="TPR-like"/>
    <property type="match status" value="2"/>
</dbReference>
<dbReference type="PATRIC" id="fig|502682.8.peg.1444"/>
<accession>A0A0G9MPX6</accession>
<evidence type="ECO:0000313" key="1">
    <source>
        <dbReference type="EMBL" id="KLE31363.1"/>
    </source>
</evidence>
<comment type="caution">
    <text evidence="1">The sequence shown here is derived from an EMBL/GenBank/DDBJ whole genome shotgun (WGS) entry which is preliminary data.</text>
</comment>
<dbReference type="PROSITE" id="PS51257">
    <property type="entry name" value="PROKAR_LIPOPROTEIN"/>
    <property type="match status" value="1"/>
</dbReference>
<sequence>MKIGKILLAPALALATVSCGFAGGDPAAEGAAAYEAHDYRTARVALAEAMQGENPSAETADLYVRTLLALGDGESAQRVIDMLQDQGTAPTDVLALSAHAASLREEYELAISQADAAPAALGEWAAIRALGELERTEEAFARADAALETYPHSAMLLALRGGMALSQLQVNAAKDYSTRALAADGENLEALMLAGQLRAQRSDHEGALEFYARAHEAHPSDIGALFALAAVEADLGRLEDAQGRLESIFAVAPGHPMALLLEAKIAFVEGDLDEAHAVLQSGESAIGRIPQGRLLMGEVAYLRGFPAQAMGHFERFLGMQPGHVHATTVLARILQEEGRTRDAWDRVAPLADSATATPQMLALASHLAEELGEEDRFAARLGDARPESFATNARAAQEALMAGDNAEALRLYTALIEQGGDNDAVILNNAAMAAVRNGETGRAVTFARQAHELAPRDPRVDDTLGWALLENGNRSEGLRHLTDAYQAQPGNLQIRWHYANALIANGRNSEARTIISEMREFASADQREAMDALLARL</sequence>
<dbReference type="KEGG" id="egn:BMF35_a0414"/>
<dbReference type="STRING" id="502682.BMF35_a0414"/>
<evidence type="ECO:0000313" key="2">
    <source>
        <dbReference type="Proteomes" id="UP000053070"/>
    </source>
</evidence>
<dbReference type="Proteomes" id="UP000053070">
    <property type="component" value="Unassembled WGS sequence"/>
</dbReference>
<dbReference type="Gene3D" id="1.25.40.10">
    <property type="entry name" value="Tetratricopeptide repeat domain"/>
    <property type="match status" value="3"/>
</dbReference>
<keyword evidence="2" id="KW-1185">Reference proteome</keyword>
<dbReference type="SMART" id="SM00028">
    <property type="entry name" value="TPR"/>
    <property type="match status" value="6"/>
</dbReference>
<proteinExistence type="predicted"/>
<dbReference type="PROSITE" id="PS50005">
    <property type="entry name" value="TPR"/>
    <property type="match status" value="1"/>
</dbReference>
<dbReference type="PANTHER" id="PTHR12558:SF13">
    <property type="entry name" value="CELL DIVISION CYCLE PROTEIN 27 HOMOLOG"/>
    <property type="match status" value="1"/>
</dbReference>
<dbReference type="PANTHER" id="PTHR12558">
    <property type="entry name" value="CELL DIVISION CYCLE 16,23,27"/>
    <property type="match status" value="1"/>
</dbReference>
<reference evidence="1 2" key="1">
    <citation type="submission" date="2015-04" db="EMBL/GenBank/DDBJ databases">
        <title>The draft genome sequence of Erythrobacr gangjinensis K7-2.</title>
        <authorList>
            <person name="Zhuang L."/>
            <person name="Liu Y."/>
            <person name="Shao Z."/>
        </authorList>
    </citation>
    <scope>NUCLEOTIDE SEQUENCE [LARGE SCALE GENOMIC DNA]</scope>
    <source>
        <strain evidence="1 2">K7-2</strain>
    </source>
</reference>
<dbReference type="RefSeq" id="WP_047006715.1">
    <property type="nucleotide sequence ID" value="NZ_CP018097.1"/>
</dbReference>
<dbReference type="Pfam" id="PF14559">
    <property type="entry name" value="TPR_19"/>
    <property type="match status" value="2"/>
</dbReference>
<dbReference type="EMBL" id="LBHC01000002">
    <property type="protein sequence ID" value="KLE31363.1"/>
    <property type="molecule type" value="Genomic_DNA"/>
</dbReference>
<dbReference type="InterPro" id="IPR011990">
    <property type="entry name" value="TPR-like_helical_dom_sf"/>
</dbReference>
<name>A0A0G9MPX6_9SPHN</name>
<dbReference type="InterPro" id="IPR019734">
    <property type="entry name" value="TPR_rpt"/>
</dbReference>